<dbReference type="Proteomes" id="UP000464468">
    <property type="component" value="Chromosome"/>
</dbReference>
<dbReference type="InterPro" id="IPR046130">
    <property type="entry name" value="DUF6127"/>
</dbReference>
<reference evidence="2 3" key="1">
    <citation type="submission" date="2020-01" db="EMBL/GenBank/DDBJ databases">
        <title>Sphingomonas sp. C33 whole genome sequece.</title>
        <authorList>
            <person name="Park C."/>
        </authorList>
    </citation>
    <scope>NUCLEOTIDE SEQUENCE [LARGE SCALE GENOMIC DNA]</scope>
    <source>
        <strain evidence="2 3">C33</strain>
    </source>
</reference>
<keyword evidence="3" id="KW-1185">Reference proteome</keyword>
<dbReference type="AlphaFoldDB" id="A0A7Z2NWD0"/>
<evidence type="ECO:0000313" key="2">
    <source>
        <dbReference type="EMBL" id="QHL90656.1"/>
    </source>
</evidence>
<dbReference type="KEGG" id="schy:GVO57_07200"/>
<evidence type="ECO:0000256" key="1">
    <source>
        <dbReference type="SAM" id="Phobius"/>
    </source>
</evidence>
<dbReference type="Pfam" id="PF19622">
    <property type="entry name" value="DUF6127"/>
    <property type="match status" value="1"/>
</dbReference>
<keyword evidence="1" id="KW-0472">Membrane</keyword>
<dbReference type="RefSeq" id="WP_160592583.1">
    <property type="nucleotide sequence ID" value="NZ_CP047895.1"/>
</dbReference>
<keyword evidence="1" id="KW-0812">Transmembrane</keyword>
<keyword evidence="1" id="KW-1133">Transmembrane helix</keyword>
<name>A0A7Z2NWD0_9SPHN</name>
<organism evidence="2 3">
    <name type="scientific">Sphingomonas changnyeongensis</name>
    <dbReference type="NCBI Taxonomy" id="2698679"/>
    <lineage>
        <taxon>Bacteria</taxon>
        <taxon>Pseudomonadati</taxon>
        <taxon>Pseudomonadota</taxon>
        <taxon>Alphaproteobacteria</taxon>
        <taxon>Sphingomonadales</taxon>
        <taxon>Sphingomonadaceae</taxon>
        <taxon>Sphingomonas</taxon>
    </lineage>
</organism>
<gene>
    <name evidence="2" type="ORF">GVO57_07200</name>
</gene>
<proteinExistence type="predicted"/>
<accession>A0A7Z2NWD0</accession>
<protein>
    <submittedName>
        <fullName evidence="2">Uncharacterized protein</fullName>
    </submittedName>
</protein>
<feature type="transmembrane region" description="Helical" evidence="1">
    <location>
        <begin position="78"/>
        <end position="100"/>
    </location>
</feature>
<evidence type="ECO:0000313" key="3">
    <source>
        <dbReference type="Proteomes" id="UP000464468"/>
    </source>
</evidence>
<dbReference type="EMBL" id="CP047895">
    <property type="protein sequence ID" value="QHL90656.1"/>
    <property type="molecule type" value="Genomic_DNA"/>
</dbReference>
<sequence>MANEMVLAALVQQARDEGAAMTTLRGLIEEASALGAHRALEALGLADEHADRDVRELRGLLKAWRDVRSSALKALAGWLARMLLALLVLGLTVRLGAWGLGPWSRGA</sequence>